<dbReference type="STRING" id="1448316.A0A395H9W7"/>
<accession>A0A395H9W7</accession>
<evidence type="ECO:0000313" key="2">
    <source>
        <dbReference type="Proteomes" id="UP000249402"/>
    </source>
</evidence>
<evidence type="ECO:0000313" key="1">
    <source>
        <dbReference type="EMBL" id="RAL04470.1"/>
    </source>
</evidence>
<organism evidence="1 2">
    <name type="scientific">Aspergillus ibericus CBS 121593</name>
    <dbReference type="NCBI Taxonomy" id="1448316"/>
    <lineage>
        <taxon>Eukaryota</taxon>
        <taxon>Fungi</taxon>
        <taxon>Dikarya</taxon>
        <taxon>Ascomycota</taxon>
        <taxon>Pezizomycotina</taxon>
        <taxon>Eurotiomycetes</taxon>
        <taxon>Eurotiomycetidae</taxon>
        <taxon>Eurotiales</taxon>
        <taxon>Aspergillaceae</taxon>
        <taxon>Aspergillus</taxon>
        <taxon>Aspergillus subgen. Circumdati</taxon>
    </lineage>
</organism>
<keyword evidence="2" id="KW-1185">Reference proteome</keyword>
<dbReference type="AlphaFoldDB" id="A0A395H9W7"/>
<dbReference type="Pfam" id="PF20174">
    <property type="entry name" value="DUF6540"/>
    <property type="match status" value="1"/>
</dbReference>
<dbReference type="OrthoDB" id="4135672at2759"/>
<dbReference type="RefSeq" id="XP_025578797.1">
    <property type="nucleotide sequence ID" value="XM_025718794.1"/>
</dbReference>
<dbReference type="Proteomes" id="UP000249402">
    <property type="component" value="Unassembled WGS sequence"/>
</dbReference>
<gene>
    <name evidence="1" type="ORF">BO80DRAFT_422304</name>
</gene>
<protein>
    <submittedName>
        <fullName evidence="1">Uncharacterized protein</fullName>
    </submittedName>
</protein>
<dbReference type="EMBL" id="KZ824424">
    <property type="protein sequence ID" value="RAL04470.1"/>
    <property type="molecule type" value="Genomic_DNA"/>
</dbReference>
<reference evidence="1 2" key="1">
    <citation type="submission" date="2018-02" db="EMBL/GenBank/DDBJ databases">
        <title>The genomes of Aspergillus section Nigri reveals drivers in fungal speciation.</title>
        <authorList>
            <consortium name="DOE Joint Genome Institute"/>
            <person name="Vesth T.C."/>
            <person name="Nybo J."/>
            <person name="Theobald S."/>
            <person name="Brandl J."/>
            <person name="Frisvad J.C."/>
            <person name="Nielsen K.F."/>
            <person name="Lyhne E.K."/>
            <person name="Kogle M.E."/>
            <person name="Kuo A."/>
            <person name="Riley R."/>
            <person name="Clum A."/>
            <person name="Nolan M."/>
            <person name="Lipzen A."/>
            <person name="Salamov A."/>
            <person name="Henrissat B."/>
            <person name="Wiebenga A."/>
            <person name="De vries R.P."/>
            <person name="Grigoriev I.V."/>
            <person name="Mortensen U.H."/>
            <person name="Andersen M.R."/>
            <person name="Baker S.E."/>
        </authorList>
    </citation>
    <scope>NUCLEOTIDE SEQUENCE [LARGE SCALE GENOMIC DNA]</scope>
    <source>
        <strain evidence="1 2">CBS 121593</strain>
    </source>
</reference>
<name>A0A395H9W7_9EURO</name>
<proteinExistence type="predicted"/>
<dbReference type="InterPro" id="IPR046670">
    <property type="entry name" value="DUF6540"/>
</dbReference>
<dbReference type="VEuPathDB" id="FungiDB:BO80DRAFT_422304"/>
<dbReference type="GeneID" id="37223659"/>
<sequence length="160" mass="17977">MAHYPVYLIKTYLAIQDPDLPSPRYHTTIFVETDPITGSGHIHEVDGDITSPGGMHYQSKPAPRPELTETFFSRTPLGFTNAAGYPETWDKVLRAVPAPPQQKAFNIKRMKTEPFKSLSPLEFYGDGEERRPLMKCTEWVVDKAIPVLKEAGCLQDSLSL</sequence>